<evidence type="ECO:0000313" key="2">
    <source>
        <dbReference type="Proteomes" id="UP000321933"/>
    </source>
</evidence>
<dbReference type="EMBL" id="VRYZ01000010">
    <property type="protein sequence ID" value="TXS89183.1"/>
    <property type="molecule type" value="Genomic_DNA"/>
</dbReference>
<dbReference type="SUPFAM" id="SSF47413">
    <property type="entry name" value="lambda repressor-like DNA-binding domains"/>
    <property type="match status" value="1"/>
</dbReference>
<protein>
    <recommendedName>
        <fullName evidence="3">HigA family addiction module antidote protein</fullName>
    </recommendedName>
</protein>
<dbReference type="OrthoDB" id="9793869at2"/>
<dbReference type="InterPro" id="IPR001387">
    <property type="entry name" value="Cro/C1-type_HTH"/>
</dbReference>
<accession>A0A5C8ZL48</accession>
<dbReference type="RefSeq" id="WP_148065934.1">
    <property type="nucleotide sequence ID" value="NZ_VRYZ01000010.1"/>
</dbReference>
<dbReference type="AlphaFoldDB" id="A0A5C8ZL48"/>
<reference evidence="1 2" key="1">
    <citation type="submission" date="2019-08" db="EMBL/GenBank/DDBJ databases">
        <title>Parahaliea maris sp. nov., isolated from the surface seawater.</title>
        <authorList>
            <person name="Liu Y."/>
        </authorList>
    </citation>
    <scope>NUCLEOTIDE SEQUENCE [LARGE SCALE GENOMIC DNA]</scope>
    <source>
        <strain evidence="1 2">S2-26</strain>
    </source>
</reference>
<gene>
    <name evidence="1" type="ORF">FVW59_18850</name>
</gene>
<sequence length="125" mass="13359">MSNSSGHPGALLDALVLQPGACSQSQLARMLGFNQPQPVNELIKGKRNITPKMALLLERVTAGAYPAEFWLLAQMRWDVAQAREGLSPSRLGLVQSLTLAEGAVDKLEGPVLALLGLAEELKASR</sequence>
<name>A0A5C8ZL48_9GAMM</name>
<dbReference type="GO" id="GO:0003677">
    <property type="term" value="F:DNA binding"/>
    <property type="evidence" value="ECO:0007669"/>
    <property type="project" value="InterPro"/>
</dbReference>
<evidence type="ECO:0008006" key="3">
    <source>
        <dbReference type="Google" id="ProtNLM"/>
    </source>
</evidence>
<dbReference type="CDD" id="cd00093">
    <property type="entry name" value="HTH_XRE"/>
    <property type="match status" value="1"/>
</dbReference>
<dbReference type="InterPro" id="IPR010982">
    <property type="entry name" value="Lambda_DNA-bd_dom_sf"/>
</dbReference>
<proteinExistence type="predicted"/>
<organism evidence="1 2">
    <name type="scientific">Parahaliea aestuarii</name>
    <dbReference type="NCBI Taxonomy" id="1852021"/>
    <lineage>
        <taxon>Bacteria</taxon>
        <taxon>Pseudomonadati</taxon>
        <taxon>Pseudomonadota</taxon>
        <taxon>Gammaproteobacteria</taxon>
        <taxon>Cellvibrionales</taxon>
        <taxon>Halieaceae</taxon>
        <taxon>Parahaliea</taxon>
    </lineage>
</organism>
<dbReference type="Gene3D" id="1.10.260.40">
    <property type="entry name" value="lambda repressor-like DNA-binding domains"/>
    <property type="match status" value="1"/>
</dbReference>
<keyword evidence="2" id="KW-1185">Reference proteome</keyword>
<evidence type="ECO:0000313" key="1">
    <source>
        <dbReference type="EMBL" id="TXS89183.1"/>
    </source>
</evidence>
<dbReference type="Proteomes" id="UP000321933">
    <property type="component" value="Unassembled WGS sequence"/>
</dbReference>
<comment type="caution">
    <text evidence="1">The sequence shown here is derived from an EMBL/GenBank/DDBJ whole genome shotgun (WGS) entry which is preliminary data.</text>
</comment>